<keyword evidence="3" id="KW-1185">Reference proteome</keyword>
<protein>
    <submittedName>
        <fullName evidence="2">Uncharacterized protein</fullName>
    </submittedName>
</protein>
<feature type="compositionally biased region" description="Basic and acidic residues" evidence="1">
    <location>
        <begin position="13"/>
        <end position="38"/>
    </location>
</feature>
<name>J8ZT53_EDHAE</name>
<dbReference type="HOGENOM" id="CLU_1360378_0_0_1"/>
<gene>
    <name evidence="2" type="ORF">EDEG_02733</name>
</gene>
<evidence type="ECO:0000313" key="3">
    <source>
        <dbReference type="Proteomes" id="UP000003163"/>
    </source>
</evidence>
<evidence type="ECO:0000313" key="2">
    <source>
        <dbReference type="EMBL" id="EJW02853.1"/>
    </source>
</evidence>
<dbReference type="EMBL" id="AFBI03000053">
    <property type="protein sequence ID" value="EJW02853.1"/>
    <property type="molecule type" value="Genomic_DNA"/>
</dbReference>
<feature type="region of interest" description="Disordered" evidence="1">
    <location>
        <begin position="1"/>
        <end position="38"/>
    </location>
</feature>
<sequence length="201" mass="23372">MSNSKNSKMGSKRTRENNKTEESNFKEDTELIRSNEETITKNMEKSTTVVLEDGFTEKQKVLDSNILLLRQAIAREDILYVKEYISIVEQNTQTILINDIRCMSKQDKIDLLKILQKCLDSYGLGTIIVQYARILVELSCELTRDADFRKCVEEFNQFIKKKCASTEKLHHLKGKLEYLIYKRDLLKDSLPKKPDQIIGDN</sequence>
<comment type="caution">
    <text evidence="2">The sequence shown here is derived from an EMBL/GenBank/DDBJ whole genome shotgun (WGS) entry which is preliminary data.</text>
</comment>
<evidence type="ECO:0000256" key="1">
    <source>
        <dbReference type="SAM" id="MobiDB-lite"/>
    </source>
</evidence>
<organism evidence="2 3">
    <name type="scientific">Edhazardia aedis (strain USNM 41457)</name>
    <name type="common">Microsporidian parasite</name>
    <dbReference type="NCBI Taxonomy" id="1003232"/>
    <lineage>
        <taxon>Eukaryota</taxon>
        <taxon>Fungi</taxon>
        <taxon>Fungi incertae sedis</taxon>
        <taxon>Microsporidia</taxon>
        <taxon>Edhazardia</taxon>
    </lineage>
</organism>
<dbReference type="AlphaFoldDB" id="J8ZT53"/>
<dbReference type="InParanoid" id="J8ZT53"/>
<proteinExistence type="predicted"/>
<accession>J8ZT53</accession>
<reference evidence="3" key="2">
    <citation type="submission" date="2015-07" db="EMBL/GenBank/DDBJ databases">
        <title>Contrasting host-pathogen interactions and genome evolution in two generalist and specialist microsporidian pathogens of mosquitoes.</title>
        <authorList>
            <consortium name="The Broad Institute Genomics Platform"/>
            <consortium name="The Broad Institute Genome Sequencing Center for Infectious Disease"/>
            <person name="Cuomo C.A."/>
            <person name="Sanscrainte N.D."/>
            <person name="Goldberg J.M."/>
            <person name="Heiman D."/>
            <person name="Young S."/>
            <person name="Zeng Q."/>
            <person name="Becnel J.J."/>
            <person name="Birren B.W."/>
        </authorList>
    </citation>
    <scope>NUCLEOTIDE SEQUENCE [LARGE SCALE GENOMIC DNA]</scope>
    <source>
        <strain evidence="3">USNM 41457</strain>
    </source>
</reference>
<dbReference type="Proteomes" id="UP000003163">
    <property type="component" value="Unassembled WGS sequence"/>
</dbReference>
<reference evidence="2 3" key="1">
    <citation type="submission" date="2011-08" db="EMBL/GenBank/DDBJ databases">
        <authorList>
            <person name="Liu Z.J."/>
            <person name="Shi F.L."/>
            <person name="Lu J.Q."/>
            <person name="Li M."/>
            <person name="Wang Z.L."/>
        </authorList>
    </citation>
    <scope>NUCLEOTIDE SEQUENCE [LARGE SCALE GENOMIC DNA]</scope>
    <source>
        <strain evidence="2 3">USNM 41457</strain>
    </source>
</reference>
<dbReference type="VEuPathDB" id="MicrosporidiaDB:EDEG_02733"/>